<keyword evidence="1" id="KW-0472">Membrane</keyword>
<evidence type="ECO:0000256" key="1">
    <source>
        <dbReference type="SAM" id="Phobius"/>
    </source>
</evidence>
<organism evidence="2 3">
    <name type="scientific">Arcobacter caeni</name>
    <dbReference type="NCBI Taxonomy" id="1912877"/>
    <lineage>
        <taxon>Bacteria</taxon>
        <taxon>Pseudomonadati</taxon>
        <taxon>Campylobacterota</taxon>
        <taxon>Epsilonproteobacteria</taxon>
        <taxon>Campylobacterales</taxon>
        <taxon>Arcobacteraceae</taxon>
        <taxon>Arcobacter</taxon>
    </lineage>
</organism>
<keyword evidence="3" id="KW-1185">Reference proteome</keyword>
<keyword evidence="1" id="KW-1133">Transmembrane helix</keyword>
<sequence>MKNSFSLLEVILTLIISSIVIIYSTLFTKELFFENRVNQQLEIQKIDLLSTKIFFEKHQNEIEKFKYSNQNLYFNNFLLLENIKEFTLNKSANKIKIFINLDDKIVQTWEFLQ</sequence>
<evidence type="ECO:0000313" key="2">
    <source>
        <dbReference type="EMBL" id="PUE64166.1"/>
    </source>
</evidence>
<dbReference type="OrthoDB" id="5348560at2"/>
<evidence type="ECO:0008006" key="4">
    <source>
        <dbReference type="Google" id="ProtNLM"/>
    </source>
</evidence>
<comment type="caution">
    <text evidence="2">The sequence shown here is derived from an EMBL/GenBank/DDBJ whole genome shotgun (WGS) entry which is preliminary data.</text>
</comment>
<reference evidence="2 3" key="1">
    <citation type="submission" date="2017-02" db="EMBL/GenBank/DDBJ databases">
        <title>Arcobacter caeni sp. nov, a new Arcobacter species isolated from reclaimed water.</title>
        <authorList>
            <person name="Figueras M.J."/>
            <person name="Perez-Cataluna A."/>
            <person name="Salas-Masso N."/>
        </authorList>
    </citation>
    <scope>NUCLEOTIDE SEQUENCE [LARGE SCALE GENOMIC DNA]</scope>
    <source>
        <strain evidence="2 3">RW17-10</strain>
    </source>
</reference>
<name>A0A363CYI5_9BACT</name>
<proteinExistence type="predicted"/>
<protein>
    <recommendedName>
        <fullName evidence="4">Prepilin-type cleavage/methylation domain-containing protein</fullName>
    </recommendedName>
</protein>
<accession>A0A363CYI5</accession>
<dbReference type="RefSeq" id="WP_108559146.1">
    <property type="nucleotide sequence ID" value="NZ_MUXE01000009.1"/>
</dbReference>
<evidence type="ECO:0000313" key="3">
    <source>
        <dbReference type="Proteomes" id="UP000251135"/>
    </source>
</evidence>
<dbReference type="AlphaFoldDB" id="A0A363CYI5"/>
<dbReference type="EMBL" id="MUXE01000009">
    <property type="protein sequence ID" value="PUE64166.1"/>
    <property type="molecule type" value="Genomic_DNA"/>
</dbReference>
<gene>
    <name evidence="2" type="ORF">B0174_07155</name>
</gene>
<keyword evidence="1" id="KW-0812">Transmembrane</keyword>
<dbReference type="Proteomes" id="UP000251135">
    <property type="component" value="Unassembled WGS sequence"/>
</dbReference>
<feature type="transmembrane region" description="Helical" evidence="1">
    <location>
        <begin position="6"/>
        <end position="26"/>
    </location>
</feature>